<feature type="compositionally biased region" description="Polar residues" evidence="1">
    <location>
        <begin position="64"/>
        <end position="89"/>
    </location>
</feature>
<protein>
    <submittedName>
        <fullName evidence="2">Uncharacterized protein</fullName>
    </submittedName>
</protein>
<reference evidence="2" key="1">
    <citation type="submission" date="2018-11" db="EMBL/GenBank/DDBJ databases">
        <authorList>
            <person name="Alioto T."/>
            <person name="Alioto T."/>
        </authorList>
    </citation>
    <scope>NUCLEOTIDE SEQUENCE</scope>
</reference>
<organism evidence="2 3">
    <name type="scientific">Mytilus galloprovincialis</name>
    <name type="common">Mediterranean mussel</name>
    <dbReference type="NCBI Taxonomy" id="29158"/>
    <lineage>
        <taxon>Eukaryota</taxon>
        <taxon>Metazoa</taxon>
        <taxon>Spiralia</taxon>
        <taxon>Lophotrochozoa</taxon>
        <taxon>Mollusca</taxon>
        <taxon>Bivalvia</taxon>
        <taxon>Autobranchia</taxon>
        <taxon>Pteriomorphia</taxon>
        <taxon>Mytilida</taxon>
        <taxon>Mytiloidea</taxon>
        <taxon>Mytilidae</taxon>
        <taxon>Mytilinae</taxon>
        <taxon>Mytilus</taxon>
    </lineage>
</organism>
<feature type="compositionally biased region" description="Basic residues" evidence="1">
    <location>
        <begin position="94"/>
        <end position="106"/>
    </location>
</feature>
<dbReference type="Proteomes" id="UP000596742">
    <property type="component" value="Unassembled WGS sequence"/>
</dbReference>
<feature type="compositionally biased region" description="Basic and acidic residues" evidence="1">
    <location>
        <begin position="37"/>
        <end position="63"/>
    </location>
</feature>
<proteinExistence type="predicted"/>
<gene>
    <name evidence="2" type="ORF">MGAL_10B001511</name>
</gene>
<evidence type="ECO:0000313" key="2">
    <source>
        <dbReference type="EMBL" id="VDI01125.1"/>
    </source>
</evidence>
<dbReference type="AlphaFoldDB" id="A0A8B6C7J2"/>
<sequence length="137" mass="16140">MSREVILIPKSRYDQLLKYELNFDEKINDDSSPSFKKNQEVNNQKEELKNSLERSQVENRQTESKLSNQDFNQSTDKSTEFTKPSNVNPVNKGLKTKNIKTRNKKPYVKMSLKQIKKTLKGKNKKQTLKNKWLSFPM</sequence>
<accession>A0A8B6C7J2</accession>
<evidence type="ECO:0000256" key="1">
    <source>
        <dbReference type="SAM" id="MobiDB-lite"/>
    </source>
</evidence>
<dbReference type="EMBL" id="UYJE01001312">
    <property type="protein sequence ID" value="VDI01125.1"/>
    <property type="molecule type" value="Genomic_DNA"/>
</dbReference>
<evidence type="ECO:0000313" key="3">
    <source>
        <dbReference type="Proteomes" id="UP000596742"/>
    </source>
</evidence>
<comment type="caution">
    <text evidence="2">The sequence shown here is derived from an EMBL/GenBank/DDBJ whole genome shotgun (WGS) entry which is preliminary data.</text>
</comment>
<name>A0A8B6C7J2_MYTGA</name>
<feature type="region of interest" description="Disordered" evidence="1">
    <location>
        <begin position="26"/>
        <end position="106"/>
    </location>
</feature>
<keyword evidence="3" id="KW-1185">Reference proteome</keyword>